<feature type="signal peptide" evidence="11">
    <location>
        <begin position="1"/>
        <end position="25"/>
    </location>
</feature>
<evidence type="ECO:0000313" key="14">
    <source>
        <dbReference type="EMBL" id="NJR79636.1"/>
    </source>
</evidence>
<evidence type="ECO:0000256" key="9">
    <source>
        <dbReference type="RuleBase" id="RU003357"/>
    </source>
</evidence>
<sequence>MKTKALLCASVSMAAAFAYVSPASAQTDATAPQAEQAPATPAPVRRPGIGSPSETPKPLTPSDQNANTSAPAPYAQNSETEDGEIVVTGLRRSLESAQALKRNSDGIVDAIVAEDIGKLPDTFASAALARVSGVQVTRGAGEAAGVQIRGLPDISTTYNGREIFTAEGRFVAIQDFPAGTVAALEVYKNGTANLIEGGIGGQVNVRGRRPFDFNGFELSGSLNGVNWEHSGNLTWNGNLLVSDRWETGIGEMGLLVNASYVGLNYLDATREQSLVIGTTNADTAPGAGANIRYPDAQGRFTSNGDRFRPSANAAFQWRPTPELEVYVDGLYQGYRGDDENQWMFVPIFGGAGFQLQNLTTREGAPNVAQSATVVGASAPDGYYTSASGHTDTYQVGGGMVWKRDRLQWSVDGAYTNSKYNFKLYNIDYLFASSPTRNVVFDGPDGGPTFNFVDFDVSNPANFNVRGFFQEYLEVSGKDIQLRGDTQYEFDDGSFLKRIQLGLRYNDRDATRDRGAPYIDRVGNVATNPLYRDANIPISALPVTIRPTRPAFSYNNNFPVYSFAGIAAESIRGNIDQLRTYFGAPEGLPAFNPTENFTANEKALAAYAQLKYGFDLGDTMTVDGLIGIRAVRTKTTISGFVRDETTGAGTPTFNPITARNSYVDYLPNASARIQFTPEVQLRLNYNQTRTRPNFFDLNPTLTVGPPPTISPECLADPSLPQCLNSNLRNISGGNPNLDPLTSDNYDVSLEWYFSRAGSLTAALFRRDAQGFISRVNLEGVDIGYGPSRLNLPENTGKTRFQGAEVQFTSFLDIEGLPDWAKGFGIQANGTYVDSSGDLASNLAANPNVAGSRLRFTGVSKWSGNLVGLYERPFFSARLAYNYRSDFVTEYGQVNLDVDANGQPRTGAIVEKARGQLDFSTTVTPIPNITFAFDIVNLLGNPLKRERAFNDDGDIYARQQIYLERVYSLGVRFRF</sequence>
<evidence type="ECO:0000259" key="13">
    <source>
        <dbReference type="Pfam" id="PF07715"/>
    </source>
</evidence>
<evidence type="ECO:0000256" key="10">
    <source>
        <dbReference type="SAM" id="MobiDB-lite"/>
    </source>
</evidence>
<protein>
    <submittedName>
        <fullName evidence="14">TonB-dependent receptor</fullName>
    </submittedName>
</protein>
<evidence type="ECO:0000256" key="7">
    <source>
        <dbReference type="ARBA" id="ARBA00023237"/>
    </source>
</evidence>
<comment type="subcellular location">
    <subcellularLocation>
        <location evidence="1 8">Cell outer membrane</location>
        <topology evidence="1 8">Multi-pass membrane protein</topology>
    </subcellularLocation>
</comment>
<keyword evidence="7 8" id="KW-0998">Cell outer membrane</keyword>
<dbReference type="EMBL" id="JAAVJH010000008">
    <property type="protein sequence ID" value="NJR79636.1"/>
    <property type="molecule type" value="Genomic_DNA"/>
</dbReference>
<evidence type="ECO:0000256" key="4">
    <source>
        <dbReference type="ARBA" id="ARBA00022692"/>
    </source>
</evidence>
<dbReference type="InterPro" id="IPR036942">
    <property type="entry name" value="Beta-barrel_TonB_sf"/>
</dbReference>
<dbReference type="Gene3D" id="2.170.130.10">
    <property type="entry name" value="TonB-dependent receptor, plug domain"/>
    <property type="match status" value="1"/>
</dbReference>
<feature type="compositionally biased region" description="Polar residues" evidence="10">
    <location>
        <begin position="61"/>
        <end position="78"/>
    </location>
</feature>
<evidence type="ECO:0000256" key="8">
    <source>
        <dbReference type="PROSITE-ProRule" id="PRU01360"/>
    </source>
</evidence>
<keyword evidence="14" id="KW-0675">Receptor</keyword>
<keyword evidence="5 9" id="KW-0798">TonB box</keyword>
<name>A0ABX1CQV2_9SPHN</name>
<keyword evidence="3 8" id="KW-1134">Transmembrane beta strand</keyword>
<evidence type="ECO:0000256" key="11">
    <source>
        <dbReference type="SAM" id="SignalP"/>
    </source>
</evidence>
<dbReference type="InterPro" id="IPR012910">
    <property type="entry name" value="Plug_dom"/>
</dbReference>
<reference evidence="14 15" key="1">
    <citation type="submission" date="2020-03" db="EMBL/GenBank/DDBJ databases">
        <authorList>
            <person name="Wang L."/>
            <person name="He N."/>
            <person name="Li Y."/>
            <person name="Fang Y."/>
            <person name="Zhang F."/>
        </authorList>
    </citation>
    <scope>NUCLEOTIDE SEQUENCE [LARGE SCALE GENOMIC DNA]</scope>
    <source>
        <strain evidence="14 15">36D10-4-7</strain>
    </source>
</reference>
<feature type="region of interest" description="Disordered" evidence="10">
    <location>
        <begin position="23"/>
        <end position="82"/>
    </location>
</feature>
<dbReference type="Pfam" id="PF00593">
    <property type="entry name" value="TonB_dep_Rec_b-barrel"/>
    <property type="match status" value="1"/>
</dbReference>
<dbReference type="PROSITE" id="PS52016">
    <property type="entry name" value="TONB_DEPENDENT_REC_3"/>
    <property type="match status" value="1"/>
</dbReference>
<dbReference type="InterPro" id="IPR000531">
    <property type="entry name" value="Beta-barrel_TonB"/>
</dbReference>
<keyword evidence="11" id="KW-0732">Signal</keyword>
<accession>A0ABX1CQV2</accession>
<dbReference type="InterPro" id="IPR037066">
    <property type="entry name" value="Plug_dom_sf"/>
</dbReference>
<comment type="similarity">
    <text evidence="8 9">Belongs to the TonB-dependent receptor family.</text>
</comment>
<dbReference type="PANTHER" id="PTHR40980">
    <property type="entry name" value="PLUG DOMAIN-CONTAINING PROTEIN"/>
    <property type="match status" value="1"/>
</dbReference>
<keyword evidence="4 8" id="KW-0812">Transmembrane</keyword>
<gene>
    <name evidence="14" type="ORF">HBH26_13695</name>
</gene>
<dbReference type="NCBIfam" id="TIGR01782">
    <property type="entry name" value="TonB-Xanth-Caul"/>
    <property type="match status" value="1"/>
</dbReference>
<evidence type="ECO:0000256" key="3">
    <source>
        <dbReference type="ARBA" id="ARBA00022452"/>
    </source>
</evidence>
<evidence type="ECO:0000256" key="1">
    <source>
        <dbReference type="ARBA" id="ARBA00004571"/>
    </source>
</evidence>
<keyword evidence="6 8" id="KW-0472">Membrane</keyword>
<dbReference type="InterPro" id="IPR010104">
    <property type="entry name" value="TonB_rcpt_bac"/>
</dbReference>
<feature type="domain" description="TonB-dependent receptor plug" evidence="13">
    <location>
        <begin position="101"/>
        <end position="201"/>
    </location>
</feature>
<feature type="domain" description="TonB-dependent receptor-like beta-barrel" evidence="12">
    <location>
        <begin position="411"/>
        <end position="936"/>
    </location>
</feature>
<dbReference type="Proteomes" id="UP000732399">
    <property type="component" value="Unassembled WGS sequence"/>
</dbReference>
<dbReference type="InterPro" id="IPR039426">
    <property type="entry name" value="TonB-dep_rcpt-like"/>
</dbReference>
<dbReference type="RefSeq" id="WP_168135184.1">
    <property type="nucleotide sequence ID" value="NZ_JAAVJH010000008.1"/>
</dbReference>
<keyword evidence="2 8" id="KW-0813">Transport</keyword>
<dbReference type="Gene3D" id="2.40.170.20">
    <property type="entry name" value="TonB-dependent receptor, beta-barrel domain"/>
    <property type="match status" value="1"/>
</dbReference>
<keyword evidence="15" id="KW-1185">Reference proteome</keyword>
<evidence type="ECO:0000259" key="12">
    <source>
        <dbReference type="Pfam" id="PF00593"/>
    </source>
</evidence>
<feature type="compositionally biased region" description="Low complexity" evidence="10">
    <location>
        <begin position="23"/>
        <end position="43"/>
    </location>
</feature>
<comment type="caution">
    <text evidence="14">The sequence shown here is derived from an EMBL/GenBank/DDBJ whole genome shotgun (WGS) entry which is preliminary data.</text>
</comment>
<evidence type="ECO:0000256" key="5">
    <source>
        <dbReference type="ARBA" id="ARBA00023077"/>
    </source>
</evidence>
<feature type="chain" id="PRO_5046717997" evidence="11">
    <location>
        <begin position="26"/>
        <end position="973"/>
    </location>
</feature>
<dbReference type="SUPFAM" id="SSF56935">
    <property type="entry name" value="Porins"/>
    <property type="match status" value="1"/>
</dbReference>
<evidence type="ECO:0000313" key="15">
    <source>
        <dbReference type="Proteomes" id="UP000732399"/>
    </source>
</evidence>
<evidence type="ECO:0000256" key="2">
    <source>
        <dbReference type="ARBA" id="ARBA00022448"/>
    </source>
</evidence>
<dbReference type="PANTHER" id="PTHR40980:SF3">
    <property type="entry name" value="TONB-DEPENDENT RECEPTOR-LIKE BETA-BARREL DOMAIN-CONTAINING PROTEIN"/>
    <property type="match status" value="1"/>
</dbReference>
<proteinExistence type="inferred from homology"/>
<organism evidence="14 15">
    <name type="scientific">Sphingomonas corticis</name>
    <dbReference type="NCBI Taxonomy" id="2722791"/>
    <lineage>
        <taxon>Bacteria</taxon>
        <taxon>Pseudomonadati</taxon>
        <taxon>Pseudomonadota</taxon>
        <taxon>Alphaproteobacteria</taxon>
        <taxon>Sphingomonadales</taxon>
        <taxon>Sphingomonadaceae</taxon>
        <taxon>Sphingomonas</taxon>
    </lineage>
</organism>
<dbReference type="Pfam" id="PF07715">
    <property type="entry name" value="Plug"/>
    <property type="match status" value="1"/>
</dbReference>
<evidence type="ECO:0000256" key="6">
    <source>
        <dbReference type="ARBA" id="ARBA00023136"/>
    </source>
</evidence>